<dbReference type="Proteomes" id="UP000054516">
    <property type="component" value="Unassembled WGS sequence"/>
</dbReference>
<feature type="compositionally biased region" description="Acidic residues" evidence="1">
    <location>
        <begin position="712"/>
        <end position="724"/>
    </location>
</feature>
<dbReference type="OrthoDB" id="5419927at2759"/>
<dbReference type="STRING" id="77044.A0A1W2TPS9"/>
<evidence type="ECO:0000313" key="3">
    <source>
        <dbReference type="Proteomes" id="UP000054516"/>
    </source>
</evidence>
<dbReference type="PANTHER" id="PTHR40619:SF3">
    <property type="entry name" value="FUNGAL STAND N-TERMINAL GOODBYE DOMAIN-CONTAINING PROTEIN"/>
    <property type="match status" value="1"/>
</dbReference>
<dbReference type="PANTHER" id="PTHR40619">
    <property type="entry name" value="FUNGAL STAND N-TERMINAL GOODBYE DOMAIN-CONTAINING PROTEIN"/>
    <property type="match status" value="1"/>
</dbReference>
<sequence>MDVVHVHVAAKFVGDEAPKMHPTFGGSLSFDPDTKKFRHPMKFEILAVTLQDHVPPAFRIDMGQSTSKIDWEGLFDEINSVEEKAHGAECGPRAIFCRLALKVGENKEIIDPWINLIPNAYGLAVVKCAVAIVLNAAERYAEEKMKLFNALIEIRQTIGEANSKTKSFHQESEISRCAGLLYEAIVAAIQEILQSLPRVEPPSEKRRLIPAWGRMKRGETDGTEKERKVGKEGKGMRNEKDNKAKKQKKKKIDVDAILERARTAAGDLSRAVDEWKTRSMVKTEQYSRDTNEYVATILGWVIAEADFIIKDNNTRAKQIQAKLIEVEKRQKTGAKKQVEGIDRILQEQDANFSMMQARHIANQQLLEMALDKIRTKCSRLQKKVQVIQKQKQPKGVGRGSRRETPGAIVTLTQLLKILFDLSFGRACADGEITDIESMLEHLNDSLDTVIRRRARVGAREQGQVQSTFQEARFLAWLETEDADMILIDGNMNSCARDKVSAMSLFCANFVLTMTRLESQDVYLHFFCGLHSSPMDPWHGPKGLLQFVIIQLLAALDAQDCLSLDFISNRSQVKRLEMGDTDQLCIILHELVSQFPPGVTVYCIIDGIQSLYRDDYLSDVEFLVRRLKAMVDDDYLKPKFKVLMTVPLGSPRQLRTLVGEVGYMRLTARHLSSRLVTGRVFEDRLSGRLPPPPRPYSRGAQGQSQSVPSDSGSDWDSESSTEYDE</sequence>
<dbReference type="OMA" id="PWINLIP"/>
<organism evidence="2">
    <name type="scientific">Rosellinia necatrix</name>
    <name type="common">White root-rot fungus</name>
    <dbReference type="NCBI Taxonomy" id="77044"/>
    <lineage>
        <taxon>Eukaryota</taxon>
        <taxon>Fungi</taxon>
        <taxon>Dikarya</taxon>
        <taxon>Ascomycota</taxon>
        <taxon>Pezizomycotina</taxon>
        <taxon>Sordariomycetes</taxon>
        <taxon>Xylariomycetidae</taxon>
        <taxon>Xylariales</taxon>
        <taxon>Xylariaceae</taxon>
        <taxon>Rosellinia</taxon>
    </lineage>
</organism>
<protein>
    <submittedName>
        <fullName evidence="2">Uncharacterized protein</fullName>
    </submittedName>
</protein>
<evidence type="ECO:0000313" key="2">
    <source>
        <dbReference type="EMBL" id="GAP90409.2"/>
    </source>
</evidence>
<reference evidence="2" key="1">
    <citation type="submission" date="2016-03" db="EMBL/GenBank/DDBJ databases">
        <title>Draft genome sequence of Rosellinia necatrix.</title>
        <authorList>
            <person name="Kanematsu S."/>
        </authorList>
    </citation>
    <scope>NUCLEOTIDE SEQUENCE [LARGE SCALE GENOMIC DNA]</scope>
    <source>
        <strain evidence="2">W97</strain>
    </source>
</reference>
<feature type="region of interest" description="Disordered" evidence="1">
    <location>
        <begin position="683"/>
        <end position="724"/>
    </location>
</feature>
<feature type="region of interest" description="Disordered" evidence="1">
    <location>
        <begin position="216"/>
        <end position="249"/>
    </location>
</feature>
<name>A0A1W2TPS9_ROSNE</name>
<dbReference type="EMBL" id="DF977494">
    <property type="protein sequence ID" value="GAP90409.2"/>
    <property type="molecule type" value="Genomic_DNA"/>
</dbReference>
<gene>
    <name evidence="2" type="ORF">SAMD00023353_4900210</name>
</gene>
<feature type="compositionally biased region" description="Basic and acidic residues" evidence="1">
    <location>
        <begin position="216"/>
        <end position="244"/>
    </location>
</feature>
<keyword evidence="3" id="KW-1185">Reference proteome</keyword>
<dbReference type="AlphaFoldDB" id="A0A1W2TPS9"/>
<accession>A0A1W2TPS9</accession>
<proteinExistence type="predicted"/>
<evidence type="ECO:0000256" key="1">
    <source>
        <dbReference type="SAM" id="MobiDB-lite"/>
    </source>
</evidence>